<dbReference type="Pfam" id="PF14338">
    <property type="entry name" value="Mrr_N"/>
    <property type="match status" value="1"/>
</dbReference>
<dbReference type="InterPro" id="IPR052906">
    <property type="entry name" value="Type_IV_Methyl-Rstrct_Enzyme"/>
</dbReference>
<dbReference type="AlphaFoldDB" id="A0A2W4W424"/>
<feature type="domain" description="Restriction endonuclease type IV Mrr" evidence="1">
    <location>
        <begin position="156"/>
        <end position="276"/>
    </location>
</feature>
<feature type="domain" description="Restriction system protein Mrr-like N-terminal" evidence="2">
    <location>
        <begin position="6"/>
        <end position="91"/>
    </location>
</feature>
<keyword evidence="3" id="KW-0540">Nuclease</keyword>
<accession>A0A2W4W424</accession>
<dbReference type="InterPro" id="IPR011335">
    <property type="entry name" value="Restrct_endonuc-II-like"/>
</dbReference>
<reference evidence="4" key="1">
    <citation type="submission" date="2018-04" db="EMBL/GenBank/DDBJ databases">
        <authorList>
            <person name="Cornet L."/>
        </authorList>
    </citation>
    <scope>NUCLEOTIDE SEQUENCE [LARGE SCALE GENOMIC DNA]</scope>
</reference>
<organism evidence="3 4">
    <name type="scientific">Shackletoniella antarctica</name>
    <dbReference type="NCBI Taxonomy" id="268115"/>
    <lineage>
        <taxon>Bacteria</taxon>
        <taxon>Bacillati</taxon>
        <taxon>Cyanobacteriota</taxon>
        <taxon>Cyanophyceae</taxon>
        <taxon>Oculatellales</taxon>
        <taxon>Oculatellaceae</taxon>
        <taxon>Shackletoniella</taxon>
    </lineage>
</organism>
<evidence type="ECO:0000259" key="1">
    <source>
        <dbReference type="Pfam" id="PF04471"/>
    </source>
</evidence>
<keyword evidence="3" id="KW-0255">Endonuclease</keyword>
<dbReference type="PANTHER" id="PTHR30015:SF7">
    <property type="entry name" value="TYPE IV METHYL-DIRECTED RESTRICTION ENZYME ECOKMRR"/>
    <property type="match status" value="1"/>
</dbReference>
<dbReference type="EMBL" id="QBMN01000107">
    <property type="protein sequence ID" value="PZO38247.1"/>
    <property type="molecule type" value="Genomic_DNA"/>
</dbReference>
<dbReference type="Pfam" id="PF04471">
    <property type="entry name" value="Mrr_cat"/>
    <property type="match status" value="1"/>
</dbReference>
<dbReference type="SUPFAM" id="SSF52980">
    <property type="entry name" value="Restriction endonuclease-like"/>
    <property type="match status" value="1"/>
</dbReference>
<dbReference type="Gene3D" id="3.40.1350.10">
    <property type="match status" value="1"/>
</dbReference>
<evidence type="ECO:0000313" key="4">
    <source>
        <dbReference type="Proteomes" id="UP000249081"/>
    </source>
</evidence>
<protein>
    <submittedName>
        <fullName evidence="3">Restriction endonuclease</fullName>
    </submittedName>
</protein>
<dbReference type="GO" id="GO:0015666">
    <property type="term" value="F:restriction endodeoxyribonuclease activity"/>
    <property type="evidence" value="ECO:0007669"/>
    <property type="project" value="TreeGrafter"/>
</dbReference>
<dbReference type="Proteomes" id="UP000249081">
    <property type="component" value="Unassembled WGS sequence"/>
</dbReference>
<dbReference type="GO" id="GO:0009307">
    <property type="term" value="P:DNA restriction-modification system"/>
    <property type="evidence" value="ECO:0007669"/>
    <property type="project" value="InterPro"/>
</dbReference>
<evidence type="ECO:0000259" key="2">
    <source>
        <dbReference type="Pfam" id="PF14338"/>
    </source>
</evidence>
<comment type="caution">
    <text evidence="3">The sequence shown here is derived from an EMBL/GenBank/DDBJ whole genome shotgun (WGS) entry which is preliminary data.</text>
</comment>
<dbReference type="InterPro" id="IPR011856">
    <property type="entry name" value="tRNA_endonuc-like_dom_sf"/>
</dbReference>
<evidence type="ECO:0000313" key="3">
    <source>
        <dbReference type="EMBL" id="PZO38247.1"/>
    </source>
</evidence>
<name>A0A2W4W424_9CYAN</name>
<dbReference type="InterPro" id="IPR025745">
    <property type="entry name" value="Mrr-like_N_dom"/>
</dbReference>
<reference evidence="3 4" key="2">
    <citation type="submission" date="2018-06" db="EMBL/GenBank/DDBJ databases">
        <title>Metagenomic assembly of (sub)arctic Cyanobacteria and their associated microbiome from non-axenic cultures.</title>
        <authorList>
            <person name="Baurain D."/>
        </authorList>
    </citation>
    <scope>NUCLEOTIDE SEQUENCE [LARGE SCALE GENOMIC DNA]</scope>
    <source>
        <strain evidence="3">ULC041bin1</strain>
    </source>
</reference>
<proteinExistence type="predicted"/>
<gene>
    <name evidence="3" type="ORF">DCF17_14910</name>
</gene>
<dbReference type="PANTHER" id="PTHR30015">
    <property type="entry name" value="MRR RESTRICTION SYSTEM PROTEIN"/>
    <property type="match status" value="1"/>
</dbReference>
<dbReference type="InterPro" id="IPR007560">
    <property type="entry name" value="Restrct_endonuc_IV_Mrr"/>
</dbReference>
<keyword evidence="3" id="KW-0378">Hydrolase</keyword>
<dbReference type="GO" id="GO:0003677">
    <property type="term" value="F:DNA binding"/>
    <property type="evidence" value="ECO:0007669"/>
    <property type="project" value="InterPro"/>
</dbReference>
<sequence>MAIPDYQSIMLPLMQVAADGQEYSLREAIERLAQNFKLNDEERQETLPSGRQATFDNRVGWARTYLKKAGLLKSTRRGYFQITSKGQSVLQKHPPRIDVKFLDQFPEFIEFRKSKRDQPEVNGSTTSAQAITPEENLESIIQGLVQDLVSELLDNIKSCSPNFFETLVVDVLVGMGYGGTRQDAGRTVGRSGDGGIDGIINEDRLGLDVIYVQAKRWENPVGRPEIQKFAGALQGFRARKGIFITSSSFTAEAKDFVSRIESKIILIDGQALAQYMIEFGVGVNTRKTYELRKIDFDYFTE</sequence>